<dbReference type="Proteomes" id="UP000008963">
    <property type="component" value="Chromosome"/>
</dbReference>
<organism evidence="1 2">
    <name type="scientific">Halobacteriovorax marinus (strain ATCC BAA-682 / DSM 15412 / SJ)</name>
    <name type="common">Bacteriovorax marinus</name>
    <dbReference type="NCBI Taxonomy" id="862908"/>
    <lineage>
        <taxon>Bacteria</taxon>
        <taxon>Pseudomonadati</taxon>
        <taxon>Bdellovibrionota</taxon>
        <taxon>Bacteriovoracia</taxon>
        <taxon>Bacteriovoracales</taxon>
        <taxon>Halobacteriovoraceae</taxon>
        <taxon>Halobacteriovorax</taxon>
    </lineage>
</organism>
<dbReference type="EMBL" id="FQ312005">
    <property type="protein sequence ID" value="CBW25173.1"/>
    <property type="molecule type" value="Genomic_DNA"/>
</dbReference>
<evidence type="ECO:0000313" key="1">
    <source>
        <dbReference type="EMBL" id="CBW25173.1"/>
    </source>
</evidence>
<dbReference type="RefSeq" id="WP_014242962.1">
    <property type="nucleotide sequence ID" value="NC_016620.1"/>
</dbReference>
<reference evidence="2" key="1">
    <citation type="journal article" date="2013" name="ISME J.">
        <title>A small predatory core genome in the divergent marine Bacteriovorax marinus SJ and the terrestrial Bdellovibrio bacteriovorus.</title>
        <authorList>
            <person name="Crossman L.C."/>
            <person name="Chen H."/>
            <person name="Cerdeno-Tarraga A.M."/>
            <person name="Brooks K."/>
            <person name="Quail M.A."/>
            <person name="Pineiro S.A."/>
            <person name="Hobley L."/>
            <person name="Sockett R.E."/>
            <person name="Bentley S.D."/>
            <person name="Parkhill J."/>
            <person name="Williams H.N."/>
            <person name="Stine O.C."/>
        </authorList>
    </citation>
    <scope>NUCLEOTIDE SEQUENCE [LARGE SCALE GENOMIC DNA]</scope>
    <source>
        <strain evidence="2">ATCC BAA-682 / DSM 15412 / SJ</strain>
    </source>
</reference>
<dbReference type="PATRIC" id="fig|862908.3.peg.233"/>
<keyword evidence="2" id="KW-1185">Reference proteome</keyword>
<name>E1X2X8_HALMS</name>
<dbReference type="KEGG" id="bmx:BMS_0242"/>
<protein>
    <submittedName>
        <fullName evidence="1">Uncharacterized protein</fullName>
    </submittedName>
</protein>
<dbReference type="HOGENOM" id="CLU_2861524_0_0_7"/>
<proteinExistence type="predicted"/>
<gene>
    <name evidence="1" type="ordered locus">BMS_0242</name>
</gene>
<accession>E1X2X8</accession>
<evidence type="ECO:0000313" key="2">
    <source>
        <dbReference type="Proteomes" id="UP000008963"/>
    </source>
</evidence>
<sequence length="64" mass="7259">MKVTNDTRAQQQLREINRAGSIATKTKITLDSAEKNAKESMQQLMKPSKFVQKMASAFNKLNIF</sequence>
<dbReference type="AlphaFoldDB" id="E1X2X8"/>